<dbReference type="AlphaFoldDB" id="A0AAN6Q1H9"/>
<evidence type="ECO:0000313" key="2">
    <source>
        <dbReference type="EMBL" id="KAK4101865.1"/>
    </source>
</evidence>
<feature type="compositionally biased region" description="Low complexity" evidence="1">
    <location>
        <begin position="81"/>
        <end position="93"/>
    </location>
</feature>
<protein>
    <submittedName>
        <fullName evidence="2">Uncharacterized protein</fullName>
    </submittedName>
</protein>
<reference evidence="2" key="2">
    <citation type="submission" date="2023-05" db="EMBL/GenBank/DDBJ databases">
        <authorList>
            <consortium name="Lawrence Berkeley National Laboratory"/>
            <person name="Steindorff A."/>
            <person name="Hensen N."/>
            <person name="Bonometti L."/>
            <person name="Westerberg I."/>
            <person name="Brannstrom I.O."/>
            <person name="Guillou S."/>
            <person name="Cros-Aarteil S."/>
            <person name="Calhoun S."/>
            <person name="Haridas S."/>
            <person name="Kuo A."/>
            <person name="Mondo S."/>
            <person name="Pangilinan J."/>
            <person name="Riley R."/>
            <person name="Labutti K."/>
            <person name="Andreopoulos B."/>
            <person name="Lipzen A."/>
            <person name="Chen C."/>
            <person name="Yanf M."/>
            <person name="Daum C."/>
            <person name="Ng V."/>
            <person name="Clum A."/>
            <person name="Ohm R."/>
            <person name="Martin F."/>
            <person name="Silar P."/>
            <person name="Natvig D."/>
            <person name="Lalanne C."/>
            <person name="Gautier V."/>
            <person name="Ament-Velasquez S.L."/>
            <person name="Kruys A."/>
            <person name="Hutchinson M.I."/>
            <person name="Powell A.J."/>
            <person name="Barry K."/>
            <person name="Miller A.N."/>
            <person name="Grigoriev I.V."/>
            <person name="Debuchy R."/>
            <person name="Gladieux P."/>
            <person name="Thoren M.H."/>
            <person name="Johannesson H."/>
        </authorList>
    </citation>
    <scope>NUCLEOTIDE SEQUENCE</scope>
    <source>
        <strain evidence="2">CBS 757.83</strain>
    </source>
</reference>
<feature type="compositionally biased region" description="Polar residues" evidence="1">
    <location>
        <begin position="1"/>
        <end position="21"/>
    </location>
</feature>
<organism evidence="2 3">
    <name type="scientific">Parathielavia hyrcaniae</name>
    <dbReference type="NCBI Taxonomy" id="113614"/>
    <lineage>
        <taxon>Eukaryota</taxon>
        <taxon>Fungi</taxon>
        <taxon>Dikarya</taxon>
        <taxon>Ascomycota</taxon>
        <taxon>Pezizomycotina</taxon>
        <taxon>Sordariomycetes</taxon>
        <taxon>Sordariomycetidae</taxon>
        <taxon>Sordariales</taxon>
        <taxon>Chaetomiaceae</taxon>
        <taxon>Parathielavia</taxon>
    </lineage>
</organism>
<dbReference type="EMBL" id="MU863633">
    <property type="protein sequence ID" value="KAK4101865.1"/>
    <property type="molecule type" value="Genomic_DNA"/>
</dbReference>
<feature type="compositionally biased region" description="Polar residues" evidence="1">
    <location>
        <begin position="70"/>
        <end position="80"/>
    </location>
</feature>
<evidence type="ECO:0000313" key="3">
    <source>
        <dbReference type="Proteomes" id="UP001305647"/>
    </source>
</evidence>
<evidence type="ECO:0000256" key="1">
    <source>
        <dbReference type="SAM" id="MobiDB-lite"/>
    </source>
</evidence>
<keyword evidence="3" id="KW-1185">Reference proteome</keyword>
<feature type="compositionally biased region" description="Basic residues" evidence="1">
    <location>
        <begin position="52"/>
        <end position="63"/>
    </location>
</feature>
<reference evidence="2" key="1">
    <citation type="journal article" date="2023" name="Mol. Phylogenet. Evol.">
        <title>Genome-scale phylogeny and comparative genomics of the fungal order Sordariales.</title>
        <authorList>
            <person name="Hensen N."/>
            <person name="Bonometti L."/>
            <person name="Westerberg I."/>
            <person name="Brannstrom I.O."/>
            <person name="Guillou S."/>
            <person name="Cros-Aarteil S."/>
            <person name="Calhoun S."/>
            <person name="Haridas S."/>
            <person name="Kuo A."/>
            <person name="Mondo S."/>
            <person name="Pangilinan J."/>
            <person name="Riley R."/>
            <person name="LaButti K."/>
            <person name="Andreopoulos B."/>
            <person name="Lipzen A."/>
            <person name="Chen C."/>
            <person name="Yan M."/>
            <person name="Daum C."/>
            <person name="Ng V."/>
            <person name="Clum A."/>
            <person name="Steindorff A."/>
            <person name="Ohm R.A."/>
            <person name="Martin F."/>
            <person name="Silar P."/>
            <person name="Natvig D.O."/>
            <person name="Lalanne C."/>
            <person name="Gautier V."/>
            <person name="Ament-Velasquez S.L."/>
            <person name="Kruys A."/>
            <person name="Hutchinson M.I."/>
            <person name="Powell A.J."/>
            <person name="Barry K."/>
            <person name="Miller A.N."/>
            <person name="Grigoriev I.V."/>
            <person name="Debuchy R."/>
            <person name="Gladieux P."/>
            <person name="Hiltunen Thoren M."/>
            <person name="Johannesson H."/>
        </authorList>
    </citation>
    <scope>NUCLEOTIDE SEQUENCE</scope>
    <source>
        <strain evidence="2">CBS 757.83</strain>
    </source>
</reference>
<feature type="compositionally biased region" description="Low complexity" evidence="1">
    <location>
        <begin position="22"/>
        <end position="31"/>
    </location>
</feature>
<sequence length="104" mass="11931">MWEPVSTSTNTPPKAVLQNTYSLPSSPSSHPELFQGARHAREVKPQSPTKIQHIHTHRTHTQKRGPGSRIKQNYPQLATAHSSPRQQQQQPRSSLRHHHHHREP</sequence>
<gene>
    <name evidence="2" type="ORF">N658DRAFT_495796</name>
</gene>
<feature type="compositionally biased region" description="Basic residues" evidence="1">
    <location>
        <begin position="94"/>
        <end position="104"/>
    </location>
</feature>
<feature type="region of interest" description="Disordered" evidence="1">
    <location>
        <begin position="1"/>
        <end position="104"/>
    </location>
</feature>
<accession>A0AAN6Q1H9</accession>
<name>A0AAN6Q1H9_9PEZI</name>
<comment type="caution">
    <text evidence="2">The sequence shown here is derived from an EMBL/GenBank/DDBJ whole genome shotgun (WGS) entry which is preliminary data.</text>
</comment>
<dbReference type="Proteomes" id="UP001305647">
    <property type="component" value="Unassembled WGS sequence"/>
</dbReference>
<proteinExistence type="predicted"/>